<organism evidence="2 3">
    <name type="scientific">Pedobacter petrophilus</name>
    <dbReference type="NCBI Taxonomy" id="1908241"/>
    <lineage>
        <taxon>Bacteria</taxon>
        <taxon>Pseudomonadati</taxon>
        <taxon>Bacteroidota</taxon>
        <taxon>Sphingobacteriia</taxon>
        <taxon>Sphingobacteriales</taxon>
        <taxon>Sphingobacteriaceae</taxon>
        <taxon>Pedobacter</taxon>
    </lineage>
</organism>
<keyword evidence="3" id="KW-1185">Reference proteome</keyword>
<sequence length="218" mass="24253">MKKYFFIIGLFMIFSSLSIFQASAQNIDFNEDFSKYEIGATPSSIKTNGAATIARPAGQQGKWLLLQDNITYKLNSSVSLPMSFTFEFDILAQAEQIKDISPISFGFVKDNAAREYISNGGAFVQLHYYDADAVNIGNYDVSKEEANTKFDLSATANRPLHVKLVVSGNQMAVYLDNTKLADTMLFQPQAARYFYISGPFETKQDAKVYVSNFKIAGS</sequence>
<evidence type="ECO:0008006" key="4">
    <source>
        <dbReference type="Google" id="ProtNLM"/>
    </source>
</evidence>
<evidence type="ECO:0000313" key="3">
    <source>
        <dbReference type="Proteomes" id="UP000487757"/>
    </source>
</evidence>
<reference evidence="2 3" key="1">
    <citation type="submission" date="2019-11" db="EMBL/GenBank/DDBJ databases">
        <title>Pedobacter petrophilus genome.</title>
        <authorList>
            <person name="Feldbauer M.J."/>
            <person name="Newman J.D."/>
        </authorList>
    </citation>
    <scope>NUCLEOTIDE SEQUENCE [LARGE SCALE GENOMIC DNA]</scope>
    <source>
        <strain evidence="2 3">LMG 29686</strain>
    </source>
</reference>
<comment type="caution">
    <text evidence="2">The sequence shown here is derived from an EMBL/GenBank/DDBJ whole genome shotgun (WGS) entry which is preliminary data.</text>
</comment>
<dbReference type="AlphaFoldDB" id="A0A7K0FYH7"/>
<protein>
    <recommendedName>
        <fullName evidence="4">Alginate lyase 2 domain-containing protein</fullName>
    </recommendedName>
</protein>
<feature type="chain" id="PRO_5029888741" description="Alginate lyase 2 domain-containing protein" evidence="1">
    <location>
        <begin position="25"/>
        <end position="218"/>
    </location>
</feature>
<dbReference type="RefSeq" id="WP_154279927.1">
    <property type="nucleotide sequence ID" value="NZ_JBHUJQ010000001.1"/>
</dbReference>
<gene>
    <name evidence="2" type="ORF">GJU39_06710</name>
</gene>
<dbReference type="Proteomes" id="UP000487757">
    <property type="component" value="Unassembled WGS sequence"/>
</dbReference>
<dbReference type="EMBL" id="WKKH01000007">
    <property type="protein sequence ID" value="MRX75776.1"/>
    <property type="molecule type" value="Genomic_DNA"/>
</dbReference>
<feature type="signal peptide" evidence="1">
    <location>
        <begin position="1"/>
        <end position="24"/>
    </location>
</feature>
<proteinExistence type="predicted"/>
<accession>A0A7K0FYH7</accession>
<keyword evidence="1" id="KW-0732">Signal</keyword>
<evidence type="ECO:0000313" key="2">
    <source>
        <dbReference type="EMBL" id="MRX75776.1"/>
    </source>
</evidence>
<dbReference type="OrthoDB" id="9800869at2"/>
<dbReference type="Gene3D" id="2.60.120.560">
    <property type="entry name" value="Exo-inulinase, domain 1"/>
    <property type="match status" value="1"/>
</dbReference>
<name>A0A7K0FYH7_9SPHI</name>
<evidence type="ECO:0000256" key="1">
    <source>
        <dbReference type="SAM" id="SignalP"/>
    </source>
</evidence>